<dbReference type="PANTHER" id="PTHR39214:SF1">
    <property type="entry name" value="MICROBODY (PEROXISOME) BIOGENESIS PROTEIN PEROXIN 8 (EUROFUNG)"/>
    <property type="match status" value="1"/>
</dbReference>
<accession>A0A2R6QEI2</accession>
<gene>
    <name evidence="1" type="ORF">PHLCEN_2v3612</name>
</gene>
<dbReference type="PANTHER" id="PTHR39214">
    <property type="entry name" value="MICROBODY (PEROXISOME) BIOGENESIS PROTEIN PEROXIN 8 (EUROFUNG)"/>
    <property type="match status" value="1"/>
</dbReference>
<comment type="caution">
    <text evidence="1">The sequence shown here is derived from an EMBL/GenBank/DDBJ whole genome shotgun (WGS) entry which is preliminary data.</text>
</comment>
<reference evidence="1 2" key="1">
    <citation type="submission" date="2018-02" db="EMBL/GenBank/DDBJ databases">
        <title>Genome sequence of the basidiomycete white-rot fungus Phlebia centrifuga.</title>
        <authorList>
            <person name="Granchi Z."/>
            <person name="Peng M."/>
            <person name="de Vries R.P."/>
            <person name="Hilden K."/>
            <person name="Makela M.R."/>
            <person name="Grigoriev I."/>
            <person name="Riley R."/>
        </authorList>
    </citation>
    <scope>NUCLEOTIDE SEQUENCE [LARGE SCALE GENOMIC DNA]</scope>
    <source>
        <strain evidence="1 2">FBCC195</strain>
    </source>
</reference>
<dbReference type="InterPro" id="IPR055334">
    <property type="entry name" value="PEX8-like"/>
</dbReference>
<evidence type="ECO:0000313" key="2">
    <source>
        <dbReference type="Proteomes" id="UP000186601"/>
    </source>
</evidence>
<proteinExistence type="predicted"/>
<keyword evidence="2" id="KW-1185">Reference proteome</keyword>
<dbReference type="AlphaFoldDB" id="A0A2R6QEI2"/>
<organism evidence="1 2">
    <name type="scientific">Hermanssonia centrifuga</name>
    <dbReference type="NCBI Taxonomy" id="98765"/>
    <lineage>
        <taxon>Eukaryota</taxon>
        <taxon>Fungi</taxon>
        <taxon>Dikarya</taxon>
        <taxon>Basidiomycota</taxon>
        <taxon>Agaricomycotina</taxon>
        <taxon>Agaricomycetes</taxon>
        <taxon>Polyporales</taxon>
        <taxon>Meruliaceae</taxon>
        <taxon>Hermanssonia</taxon>
    </lineage>
</organism>
<dbReference type="STRING" id="98765.A0A2R6QEI2"/>
<protein>
    <submittedName>
        <fullName evidence="1">Uncharacterized protein</fullName>
    </submittedName>
</protein>
<name>A0A2R6QEI2_9APHY</name>
<dbReference type="Proteomes" id="UP000186601">
    <property type="component" value="Unassembled WGS sequence"/>
</dbReference>
<dbReference type="EMBL" id="MLYV02000360">
    <property type="protein sequence ID" value="PSS06554.1"/>
    <property type="molecule type" value="Genomic_DNA"/>
</dbReference>
<sequence length="717" mass="77833">MSDRGYFNLLSHLTRSRPSLSLSTFQASIAHYLAHVQPSSTPLAASVVSSPYFRPISYVKLEAISTAFRHAVHLKVKLLKEEQSTLFSCGLTGRTREWVRDVLRGLQGGNALLRLACTGGMLLGLNDLEREFFAPDTHIRRGVEEEIVVSLAEVMDLYCFATSGWEKEFVPTAQGTEGILPIAFLVASRSLHLVASHRLKTLPLSTLATLLVSTIESAFQSGAFLSSLSEAISSDTSARISIKSESSFAQNLRALTASPVISSMASLSGMCAQVLSALSDLNAADAWTAISETMETLNALTTTLEADWLRSPLAALSDEESISPESQELASTMWAILKTLLFTTIRLAQTTLSIVAYTPSSPPTSKAGASPFSLSLTVLHIFSHLSFVLPQFGGVASTSEGGFVELKKVFYTALDILSSDASESSRFVHELHDSFISNDGRSRVPSSSWPERFLQAKKAYVLDCVEQLVPVLSDESIRDDLYPLCELHLNDAAHRETFESAHSVMLAVFASHAQKSGVIRQDGALLQHRFAFAEQCKQPIIVKAPAVLKDTSQNSADGKLNVTQLCLAYRALVRSAGAFGNTAIGQTASEPSEGEAYASFCIDALLHALRSDVRDEHRHRLSLALISAVPSVSLILLPHLLKEVLDVVIEAEDGRRQELVDALFEEIADRVGDDGKQYAMRWWHQNKARLAGVGISESGGTSVVEGKGKARELVARL</sequence>
<dbReference type="OrthoDB" id="2357318at2759"/>
<evidence type="ECO:0000313" key="1">
    <source>
        <dbReference type="EMBL" id="PSS06554.1"/>
    </source>
</evidence>